<dbReference type="InterPro" id="IPR016159">
    <property type="entry name" value="Cullin_repeat-like_dom_sf"/>
</dbReference>
<dbReference type="GO" id="GO:0006887">
    <property type="term" value="P:exocytosis"/>
    <property type="evidence" value="ECO:0007669"/>
    <property type="project" value="UniProtKB-KW"/>
</dbReference>
<dbReference type="InterPro" id="IPR046364">
    <property type="entry name" value="Exo70_C"/>
</dbReference>
<comment type="caution">
    <text evidence="6">The sequence shown here is derived from an EMBL/GenBank/DDBJ whole genome shotgun (WGS) entry which is preliminary data.</text>
</comment>
<dbReference type="PANTHER" id="PTHR12542:SF17">
    <property type="entry name" value="EXOCYST SUBUNIT EXO70 FAMILY PROTEIN"/>
    <property type="match status" value="1"/>
</dbReference>
<accession>A0A7J6X8C7</accession>
<feature type="compositionally biased region" description="Low complexity" evidence="4">
    <location>
        <begin position="1"/>
        <end position="29"/>
    </location>
</feature>
<feature type="region of interest" description="Disordered" evidence="4">
    <location>
        <begin position="131"/>
        <end position="169"/>
    </location>
</feature>
<dbReference type="PANTHER" id="PTHR12542">
    <property type="entry name" value="EXOCYST COMPLEX PROTEIN EXO70"/>
    <property type="match status" value="1"/>
</dbReference>
<feature type="compositionally biased region" description="Acidic residues" evidence="4">
    <location>
        <begin position="152"/>
        <end position="163"/>
    </location>
</feature>
<dbReference type="AlphaFoldDB" id="A0A7J6X8C7"/>
<dbReference type="Proteomes" id="UP000554482">
    <property type="component" value="Unassembled WGS sequence"/>
</dbReference>
<evidence type="ECO:0000256" key="4">
    <source>
        <dbReference type="SAM" id="MobiDB-lite"/>
    </source>
</evidence>
<evidence type="ECO:0000256" key="2">
    <source>
        <dbReference type="ARBA" id="ARBA00022448"/>
    </source>
</evidence>
<feature type="domain" description="Exocyst complex subunit Exo70 C-terminal" evidence="5">
    <location>
        <begin position="242"/>
        <end position="604"/>
    </location>
</feature>
<dbReference type="OrthoDB" id="1922221at2759"/>
<feature type="compositionally biased region" description="Polar residues" evidence="4">
    <location>
        <begin position="136"/>
        <end position="151"/>
    </location>
</feature>
<organism evidence="6 7">
    <name type="scientific">Thalictrum thalictroides</name>
    <name type="common">Rue-anemone</name>
    <name type="synonym">Anemone thalictroides</name>
    <dbReference type="NCBI Taxonomy" id="46969"/>
    <lineage>
        <taxon>Eukaryota</taxon>
        <taxon>Viridiplantae</taxon>
        <taxon>Streptophyta</taxon>
        <taxon>Embryophyta</taxon>
        <taxon>Tracheophyta</taxon>
        <taxon>Spermatophyta</taxon>
        <taxon>Magnoliopsida</taxon>
        <taxon>Ranunculales</taxon>
        <taxon>Ranunculaceae</taxon>
        <taxon>Thalictroideae</taxon>
        <taxon>Thalictrum</taxon>
    </lineage>
</organism>
<evidence type="ECO:0000259" key="5">
    <source>
        <dbReference type="Pfam" id="PF03081"/>
    </source>
</evidence>
<dbReference type="Pfam" id="PF20669">
    <property type="entry name" value="Exo70_N"/>
    <property type="match status" value="1"/>
</dbReference>
<dbReference type="GO" id="GO:0015031">
    <property type="term" value="P:protein transport"/>
    <property type="evidence" value="ECO:0007669"/>
    <property type="project" value="UniProtKB-KW"/>
</dbReference>
<dbReference type="FunFam" id="1.20.1280.170:FF:000003">
    <property type="entry name" value="Exocyst subunit Exo70 family protein"/>
    <property type="match status" value="1"/>
</dbReference>
<keyword evidence="3" id="KW-0268">Exocytosis</keyword>
<name>A0A7J6X8C7_THATH</name>
<evidence type="ECO:0000313" key="6">
    <source>
        <dbReference type="EMBL" id="KAF5206046.1"/>
    </source>
</evidence>
<feature type="region of interest" description="Disordered" evidence="4">
    <location>
        <begin position="1"/>
        <end position="31"/>
    </location>
</feature>
<keyword evidence="2 3" id="KW-0813">Transport</keyword>
<reference evidence="6 7" key="1">
    <citation type="submission" date="2020-06" db="EMBL/GenBank/DDBJ databases">
        <title>Transcriptomic and genomic resources for Thalictrum thalictroides and T. hernandezii: Facilitating candidate gene discovery in an emerging model plant lineage.</title>
        <authorList>
            <person name="Arias T."/>
            <person name="Riano-Pachon D.M."/>
            <person name="Di Stilio V.S."/>
        </authorList>
    </citation>
    <scope>NUCLEOTIDE SEQUENCE [LARGE SCALE GENOMIC DNA]</scope>
    <source>
        <strain evidence="7">cv. WT478/WT964</strain>
        <tissue evidence="6">Leaves</tissue>
    </source>
</reference>
<comment type="function">
    <text evidence="3">Component of the exocyst complex.</text>
</comment>
<keyword evidence="7" id="KW-1185">Reference proteome</keyword>
<comment type="similarity">
    <text evidence="1 3">Belongs to the EXO70 family.</text>
</comment>
<dbReference type="GO" id="GO:0005546">
    <property type="term" value="F:phosphatidylinositol-4,5-bisphosphate binding"/>
    <property type="evidence" value="ECO:0007669"/>
    <property type="project" value="InterPro"/>
</dbReference>
<keyword evidence="3" id="KW-0653">Protein transport</keyword>
<evidence type="ECO:0000256" key="3">
    <source>
        <dbReference type="RuleBase" id="RU365026"/>
    </source>
</evidence>
<dbReference type="GO" id="GO:0000145">
    <property type="term" value="C:exocyst"/>
    <property type="evidence" value="ECO:0007669"/>
    <property type="project" value="InterPro"/>
</dbReference>
<gene>
    <name evidence="6" type="ORF">FRX31_004364</name>
</gene>
<dbReference type="EMBL" id="JABWDY010003306">
    <property type="protein sequence ID" value="KAF5206046.1"/>
    <property type="molecule type" value="Genomic_DNA"/>
</dbReference>
<proteinExistence type="inferred from homology"/>
<dbReference type="Pfam" id="PF03081">
    <property type="entry name" value="Exo70_C"/>
    <property type="match status" value="1"/>
</dbReference>
<dbReference type="Gene3D" id="1.20.1280.170">
    <property type="entry name" value="Exocyst complex component Exo70"/>
    <property type="match status" value="1"/>
</dbReference>
<dbReference type="InterPro" id="IPR004140">
    <property type="entry name" value="Exo70"/>
</dbReference>
<protein>
    <recommendedName>
        <fullName evidence="3">Exocyst subunit Exo70 family protein</fullName>
    </recommendedName>
</protein>
<sequence length="623" mass="70553">MRNIFSSHHSNSNTSSPSPSVSSHASPTNHQTFSQSLMDENIEIAEAIIKKWNTEGSTYTTVSYLFTGDRKEAKDYLKSIKDLQKAMHFLVTEQHTTSEKLINAQILMQMAMKRLEKEFYQMLSTNRAQLDPESISGRSSHASDLSRTSTSDFEDEIPSEDEIQSASDSISEVEQASTVAMSDLRSIAECMISAGYGRECVKIYNIIRKSIVDEGLYKLGIERLTSNQILKLDWDVLDFKIKNWVGAVKIAVKTLFHGERILVDYVFCNSDSIRESCFTEITKEGANYLFSFPEFVGKGKKSPEKMFRILDLYDAISELWPEIESIFSFESTSSIRKQAVSSLIRLGDAVRSMLTDFEAAIQKDSSKSAVPGGGVHPLTRYVMNYICFLSEYTGILSDITADWPLPEQTSLPDFYFEGSDTDDFSTSNIIALRFAWLVLVLLCKLDGKTELLKDVSLSYLFLANNLQYVLSKVRSSNLKFVLGGYWISKQELKLKQYCSNYERMGWSKVLSSLPDESTAILSQEEAKQCFQKFNSAFETAYRTQSSWVVSDGKLRDEIKVSICKKLVPVYQEFYDKYRVTVKNERNFESLVRFTPDDLGNYLSDLFYGNGISGSSSSRGSQSR</sequence>
<evidence type="ECO:0000256" key="1">
    <source>
        <dbReference type="ARBA" id="ARBA00006756"/>
    </source>
</evidence>
<evidence type="ECO:0000313" key="7">
    <source>
        <dbReference type="Proteomes" id="UP000554482"/>
    </source>
</evidence>
<dbReference type="SUPFAM" id="SSF74788">
    <property type="entry name" value="Cullin repeat-like"/>
    <property type="match status" value="1"/>
</dbReference>